<evidence type="ECO:0000256" key="6">
    <source>
        <dbReference type="ARBA" id="ARBA00022723"/>
    </source>
</evidence>
<dbReference type="PANTHER" id="PTHR23007">
    <property type="entry name" value="CBL"/>
    <property type="match status" value="1"/>
</dbReference>
<dbReference type="SMART" id="SM00184">
    <property type="entry name" value="RING"/>
    <property type="match status" value="1"/>
</dbReference>
<keyword evidence="9 12" id="KW-0862">Zinc</keyword>
<comment type="catalytic activity">
    <reaction evidence="1 12">
        <text>S-ubiquitinyl-[E2 ubiquitin-conjugating enzyme]-L-cysteine + [acceptor protein]-L-lysine = [E2 ubiquitin-conjugating enzyme]-L-cysteine + N(6)-ubiquitinyl-[acceptor protein]-L-lysine.</text>
        <dbReference type="EC" id="2.3.2.27"/>
    </reaction>
</comment>
<evidence type="ECO:0000256" key="5">
    <source>
        <dbReference type="ARBA" id="ARBA00022679"/>
    </source>
</evidence>
<evidence type="ECO:0000256" key="11">
    <source>
        <dbReference type="PROSITE-ProRule" id="PRU00175"/>
    </source>
</evidence>
<dbReference type="InterPro" id="IPR036860">
    <property type="entry name" value="SH2_dom_sf"/>
</dbReference>
<dbReference type="GO" id="GO:0008270">
    <property type="term" value="F:zinc ion binding"/>
    <property type="evidence" value="ECO:0007669"/>
    <property type="project" value="UniProtKB-KW"/>
</dbReference>
<accession>A0A8D8PT75</accession>
<evidence type="ECO:0000313" key="15">
    <source>
        <dbReference type="EMBL" id="CAG6614362.1"/>
    </source>
</evidence>
<dbReference type="PANTHER" id="PTHR23007:SF11">
    <property type="entry name" value="E3 UBIQUITIN-PROTEIN LIGASE CBL"/>
    <property type="match status" value="1"/>
</dbReference>
<dbReference type="Pfam" id="PF02761">
    <property type="entry name" value="Cbl_N2"/>
    <property type="match status" value="1"/>
</dbReference>
<dbReference type="InterPro" id="IPR001841">
    <property type="entry name" value="Znf_RING"/>
</dbReference>
<feature type="domain" description="Cbl-PTB" evidence="14">
    <location>
        <begin position="36"/>
        <end position="342"/>
    </location>
</feature>
<dbReference type="FunFam" id="3.30.40.10:FF:000015">
    <property type="entry name" value="E3 ubiquitin-protein ligase CBL"/>
    <property type="match status" value="1"/>
</dbReference>
<dbReference type="UniPathway" id="UPA00143"/>
<dbReference type="EMBL" id="HBUF01030076">
    <property type="protein sequence ID" value="CAG6614362.1"/>
    <property type="molecule type" value="Transcribed_RNA"/>
</dbReference>
<dbReference type="Pfam" id="PF02262">
    <property type="entry name" value="Cbl_N"/>
    <property type="match status" value="1"/>
</dbReference>
<evidence type="ECO:0000256" key="8">
    <source>
        <dbReference type="ARBA" id="ARBA00022786"/>
    </source>
</evidence>
<dbReference type="GO" id="GO:0016567">
    <property type="term" value="P:protein ubiquitination"/>
    <property type="evidence" value="ECO:0007669"/>
    <property type="project" value="UniProtKB-UniPathway"/>
</dbReference>
<dbReference type="InterPro" id="IPR036537">
    <property type="entry name" value="Adaptor_Cbl_N_dom_sf"/>
</dbReference>
<dbReference type="PROSITE" id="PS51506">
    <property type="entry name" value="CBL_PTB"/>
    <property type="match status" value="1"/>
</dbReference>
<dbReference type="GO" id="GO:0023051">
    <property type="term" value="P:regulation of signaling"/>
    <property type="evidence" value="ECO:0007669"/>
    <property type="project" value="InterPro"/>
</dbReference>
<evidence type="ECO:0000256" key="7">
    <source>
        <dbReference type="ARBA" id="ARBA00022771"/>
    </source>
</evidence>
<sequence>MRMAAHNNNYNNRNRSTVHIGSIFSKLQGALADAMAPPKLATDKRTLDKTWKLMDKVLKLCQHPRMNLKNSPPFVLDLLPDTYQRLKLIFQKYEEKMVILHNNEFFNVFIVNLMRKCKQAIKLFKEGKEKMYDESSHYRRNLTKLSLVFSHMLSELKAIFPNGLFAGDQFRITKSDAADFWRINFGNATLVPWKLFRQQLNQVHEIKTGLEAMALKSTIDLTVNDYVSNFEFDVFTRLFQPWTTLLKNWQILAVTHPGYVAFLTYDEVKIRLSQYINKPGSYVFRLSCTRLGQWAIGYVTGDGDILQTIPQNKPLCQALLDGYREGFYLYPDGRNVNPELSWDFISTPEDHIKVTQEQYELYCEMGSTFQLCKICAENDKDIRIEPCGHLLCTPCLTSWQQDSDGQGCPFCRAEIKGTEQIVVDPFDPKRQHKAGTLLELDDLDDEEINWTFNNSCLQALTLTPRCKDGIDRVSNRYDNKK</sequence>
<dbReference type="Gene3D" id="1.10.238.10">
    <property type="entry name" value="EF-hand"/>
    <property type="match status" value="1"/>
</dbReference>
<dbReference type="Pfam" id="PF02762">
    <property type="entry name" value="Cbl_N3"/>
    <property type="match status" value="1"/>
</dbReference>
<dbReference type="GO" id="GO:0045121">
    <property type="term" value="C:membrane raft"/>
    <property type="evidence" value="ECO:0007669"/>
    <property type="project" value="TreeGrafter"/>
</dbReference>
<keyword evidence="4" id="KW-0963">Cytoplasm</keyword>
<evidence type="ECO:0000259" key="14">
    <source>
        <dbReference type="PROSITE" id="PS51506"/>
    </source>
</evidence>
<dbReference type="Gene3D" id="3.30.40.10">
    <property type="entry name" value="Zinc/RING finger domain, C3HC4 (zinc finger)"/>
    <property type="match status" value="1"/>
</dbReference>
<dbReference type="InterPro" id="IPR024159">
    <property type="entry name" value="Cbl_PTB"/>
</dbReference>
<evidence type="ECO:0000256" key="3">
    <source>
        <dbReference type="ARBA" id="ARBA00004906"/>
    </source>
</evidence>
<dbReference type="InterPro" id="IPR024162">
    <property type="entry name" value="Adaptor_Cbl"/>
</dbReference>
<reference evidence="15" key="1">
    <citation type="submission" date="2021-05" db="EMBL/GenBank/DDBJ databases">
        <authorList>
            <person name="Alioto T."/>
            <person name="Alioto T."/>
            <person name="Gomez Garrido J."/>
        </authorList>
    </citation>
    <scope>NUCLEOTIDE SEQUENCE</scope>
</reference>
<dbReference type="InterPro" id="IPR017907">
    <property type="entry name" value="Znf_RING_CS"/>
</dbReference>
<dbReference type="FunFam" id="3.30.505.10:FF:000007">
    <property type="entry name" value="E3 ubiquitin-protein ligase CBL"/>
    <property type="match status" value="1"/>
</dbReference>
<evidence type="ECO:0000256" key="1">
    <source>
        <dbReference type="ARBA" id="ARBA00000900"/>
    </source>
</evidence>
<comment type="pathway">
    <text evidence="3 12">Protein modification; protein ubiquitination.</text>
</comment>
<dbReference type="GO" id="GO:0061630">
    <property type="term" value="F:ubiquitin protein ligase activity"/>
    <property type="evidence" value="ECO:0007669"/>
    <property type="project" value="UniProtKB-EC"/>
</dbReference>
<dbReference type="FunFam" id="1.10.238.10:FF:000022">
    <property type="entry name" value="E3 ubiquitin-protein ligase CBL"/>
    <property type="match status" value="1"/>
</dbReference>
<dbReference type="SUPFAM" id="SSF47473">
    <property type="entry name" value="EF-hand"/>
    <property type="match status" value="1"/>
</dbReference>
<dbReference type="CDD" id="cd16708">
    <property type="entry name" value="RING-HC_Cbl"/>
    <property type="match status" value="1"/>
</dbReference>
<dbReference type="SUPFAM" id="SSF47668">
    <property type="entry name" value="N-terminal domain of cbl (N-cbl)"/>
    <property type="match status" value="1"/>
</dbReference>
<dbReference type="PROSITE" id="PS00518">
    <property type="entry name" value="ZF_RING_1"/>
    <property type="match status" value="1"/>
</dbReference>
<dbReference type="InterPro" id="IPR013083">
    <property type="entry name" value="Znf_RING/FYVE/PHD"/>
</dbReference>
<dbReference type="AlphaFoldDB" id="A0A8D8PT75"/>
<dbReference type="SUPFAM" id="SSF55550">
    <property type="entry name" value="SH2 domain"/>
    <property type="match status" value="1"/>
</dbReference>
<dbReference type="Gene3D" id="1.20.930.20">
    <property type="entry name" value="Adaptor protein Cbl, N-terminal domain"/>
    <property type="match status" value="1"/>
</dbReference>
<keyword evidence="7 11" id="KW-0863">Zinc-finger</keyword>
<keyword evidence="6 12" id="KW-0479">Metal-binding</keyword>
<name>A0A8D8PT75_9HEMI</name>
<evidence type="ECO:0000256" key="9">
    <source>
        <dbReference type="ARBA" id="ARBA00022833"/>
    </source>
</evidence>
<evidence type="ECO:0000256" key="12">
    <source>
        <dbReference type="RuleBase" id="RU367001"/>
    </source>
</evidence>
<organism evidence="15">
    <name type="scientific">Cacopsylla melanoneura</name>
    <dbReference type="NCBI Taxonomy" id="428564"/>
    <lineage>
        <taxon>Eukaryota</taxon>
        <taxon>Metazoa</taxon>
        <taxon>Ecdysozoa</taxon>
        <taxon>Arthropoda</taxon>
        <taxon>Hexapoda</taxon>
        <taxon>Insecta</taxon>
        <taxon>Pterygota</taxon>
        <taxon>Neoptera</taxon>
        <taxon>Paraneoptera</taxon>
        <taxon>Hemiptera</taxon>
        <taxon>Sternorrhyncha</taxon>
        <taxon>Psylloidea</taxon>
        <taxon>Psyllidae</taxon>
        <taxon>Psyllinae</taxon>
        <taxon>Cacopsylla</taxon>
    </lineage>
</organism>
<dbReference type="PROSITE" id="PS50089">
    <property type="entry name" value="ZF_RING_2"/>
    <property type="match status" value="1"/>
</dbReference>
<dbReference type="InterPro" id="IPR003153">
    <property type="entry name" value="Adaptor_Cbl_N_hlx"/>
</dbReference>
<dbReference type="GO" id="GO:0007166">
    <property type="term" value="P:cell surface receptor signaling pathway"/>
    <property type="evidence" value="ECO:0007669"/>
    <property type="project" value="InterPro"/>
</dbReference>
<evidence type="ECO:0000256" key="2">
    <source>
        <dbReference type="ARBA" id="ARBA00004496"/>
    </source>
</evidence>
<keyword evidence="10 12" id="KW-0106">Calcium</keyword>
<keyword evidence="5 12" id="KW-0808">Transferase</keyword>
<evidence type="ECO:0000256" key="10">
    <source>
        <dbReference type="ARBA" id="ARBA00022837"/>
    </source>
</evidence>
<dbReference type="GO" id="GO:0017124">
    <property type="term" value="F:SH3 domain binding"/>
    <property type="evidence" value="ECO:0007669"/>
    <property type="project" value="TreeGrafter"/>
</dbReference>
<dbReference type="GO" id="GO:0030971">
    <property type="term" value="F:receptor tyrosine kinase binding"/>
    <property type="evidence" value="ECO:0007669"/>
    <property type="project" value="TreeGrafter"/>
</dbReference>
<dbReference type="GO" id="GO:0005886">
    <property type="term" value="C:plasma membrane"/>
    <property type="evidence" value="ECO:0007669"/>
    <property type="project" value="TreeGrafter"/>
</dbReference>
<evidence type="ECO:0000256" key="4">
    <source>
        <dbReference type="ARBA" id="ARBA00022490"/>
    </source>
</evidence>
<protein>
    <recommendedName>
        <fullName evidence="12">E3 ubiquitin-protein ligase CBL</fullName>
        <ecNumber evidence="12">2.3.2.27</ecNumber>
    </recommendedName>
</protein>
<comment type="domain">
    <text evidence="12">The N-terminus is composed of the phosphotyrosine binding (PTB) domain, a short linker region and the RING-type zinc finger. The PTB domain, which is also called TKB (tyrosine kinase binding) domain, is composed of three different subdomains: a four-helix bundle (4H), a calcium-binding EF hand and a divergent SH2 domain.</text>
</comment>
<dbReference type="EC" id="2.3.2.27" evidence="12"/>
<dbReference type="InterPro" id="IPR011992">
    <property type="entry name" value="EF-hand-dom_pair"/>
</dbReference>
<dbReference type="SUPFAM" id="SSF57850">
    <property type="entry name" value="RING/U-box"/>
    <property type="match status" value="1"/>
</dbReference>
<dbReference type="GO" id="GO:0005509">
    <property type="term" value="F:calcium ion binding"/>
    <property type="evidence" value="ECO:0007669"/>
    <property type="project" value="UniProtKB-UniRule"/>
</dbReference>
<dbReference type="Gene3D" id="3.30.505.10">
    <property type="entry name" value="SH2 domain"/>
    <property type="match status" value="1"/>
</dbReference>
<proteinExistence type="predicted"/>
<dbReference type="FunFam" id="1.20.930.20:FF:000001">
    <property type="entry name" value="E3 ubiquitin-protein ligase CBL"/>
    <property type="match status" value="1"/>
</dbReference>
<dbReference type="InterPro" id="IPR014742">
    <property type="entry name" value="Adaptor_Cbl_SH2-like"/>
</dbReference>
<comment type="function">
    <text evidence="12">E3 ubiquitin-protein ligase which accepts ubiquitin from specific E2 ubiquitin-conjugating enzymes, and transfers it to substrates, generally promoting their degradation by the proteasome.</text>
</comment>
<evidence type="ECO:0000259" key="13">
    <source>
        <dbReference type="PROSITE" id="PS50089"/>
    </source>
</evidence>
<dbReference type="GO" id="GO:0001784">
    <property type="term" value="F:phosphotyrosine residue binding"/>
    <property type="evidence" value="ECO:0007669"/>
    <property type="project" value="UniProtKB-UniRule"/>
</dbReference>
<keyword evidence="8 12" id="KW-0833">Ubl conjugation pathway</keyword>
<feature type="domain" description="RING-type" evidence="13">
    <location>
        <begin position="372"/>
        <end position="412"/>
    </location>
</feature>
<dbReference type="CDD" id="cd09920">
    <property type="entry name" value="SH2_Cbl-b_TKB"/>
    <property type="match status" value="1"/>
</dbReference>
<dbReference type="GO" id="GO:0005737">
    <property type="term" value="C:cytoplasm"/>
    <property type="evidence" value="ECO:0007669"/>
    <property type="project" value="UniProtKB-SubCell"/>
</dbReference>
<dbReference type="Pfam" id="PF13920">
    <property type="entry name" value="zf-C3HC4_3"/>
    <property type="match status" value="1"/>
</dbReference>
<dbReference type="InterPro" id="IPR014741">
    <property type="entry name" value="Adaptor_Cbl_EF_hand-like"/>
</dbReference>
<comment type="subcellular location">
    <subcellularLocation>
        <location evidence="2">Cytoplasm</location>
    </subcellularLocation>
</comment>